<dbReference type="RefSeq" id="WP_283407425.1">
    <property type="nucleotide sequence ID" value="NZ_FXUF01000001.1"/>
</dbReference>
<dbReference type="Proteomes" id="UP001158066">
    <property type="component" value="Unassembled WGS sequence"/>
</dbReference>
<feature type="transmembrane region" description="Helical" evidence="1">
    <location>
        <begin position="127"/>
        <end position="147"/>
    </location>
</feature>
<proteinExistence type="predicted"/>
<accession>A0AA45WSP2</accession>
<feature type="transmembrane region" description="Helical" evidence="1">
    <location>
        <begin position="153"/>
        <end position="180"/>
    </location>
</feature>
<reference evidence="2" key="1">
    <citation type="submission" date="2017-05" db="EMBL/GenBank/DDBJ databases">
        <authorList>
            <person name="Varghese N."/>
            <person name="Submissions S."/>
        </authorList>
    </citation>
    <scope>NUCLEOTIDE SEQUENCE</scope>
    <source>
        <strain evidence="2">Su22</strain>
    </source>
</reference>
<keyword evidence="1" id="KW-0812">Transmembrane</keyword>
<evidence type="ECO:0000313" key="3">
    <source>
        <dbReference type="Proteomes" id="UP001158066"/>
    </source>
</evidence>
<evidence type="ECO:0000313" key="2">
    <source>
        <dbReference type="EMBL" id="SMP38171.1"/>
    </source>
</evidence>
<name>A0AA45WSP2_9CLOT</name>
<feature type="transmembrane region" description="Helical" evidence="1">
    <location>
        <begin position="236"/>
        <end position="255"/>
    </location>
</feature>
<feature type="transmembrane region" description="Helical" evidence="1">
    <location>
        <begin position="207"/>
        <end position="230"/>
    </location>
</feature>
<dbReference type="AlphaFoldDB" id="A0AA45WSP2"/>
<feature type="transmembrane region" description="Helical" evidence="1">
    <location>
        <begin position="267"/>
        <end position="288"/>
    </location>
</feature>
<keyword evidence="1" id="KW-0472">Membrane</keyword>
<dbReference type="Pfam" id="PF11193">
    <property type="entry name" value="DUF2812"/>
    <property type="match status" value="1"/>
</dbReference>
<dbReference type="InterPro" id="IPR021359">
    <property type="entry name" value="DUF2812"/>
</dbReference>
<keyword evidence="3" id="KW-1185">Reference proteome</keyword>
<dbReference type="EMBL" id="FXUF01000001">
    <property type="protein sequence ID" value="SMP38171.1"/>
    <property type="molecule type" value="Genomic_DNA"/>
</dbReference>
<sequence>MKHKTKRVFWGFFSLDYKAIGIYLEEMAAKGWMLERVGRVMAKFRAIEPRRLKFYVDVFKDEDPLTPANTKESEEYRSLCQASGWTFITSQDYLQYFYSEDDDSVPIQTDEVLEQKIVETTLFKGEILNTSLILIVGIVALAMHFPVRHHHLLSFAGVAVTVLFPILFGAVLTSTVYSVTRVFKARKNIKRGLPLDKPTLKNAQKRIMAFNGIAMTIVSLIMVAFLVDAYFKPSSVIPIIGPVLGTIIGLGLRYVIKNKSTDKNSGIAYITLVVLAAFFSMAIVSSLLSNRPFDDSNRIDPVPEGYPLVTMMELIETSQQGSLAIREFNRGMSPLTPLHYDYLEVWDFEKERQGVRVRYYNTIHPLFAQMIFDGITEELTRGVKFRGNYYLTKTILSDEAMKSSWRMDHLALTEDRDELILQQGNKVVHLSGKVNFDDGQIKDIILNRLFMDNQ</sequence>
<evidence type="ECO:0008006" key="4">
    <source>
        <dbReference type="Google" id="ProtNLM"/>
    </source>
</evidence>
<organism evidence="2 3">
    <name type="scientific">Anoxynatronum buryatiense</name>
    <dbReference type="NCBI Taxonomy" id="489973"/>
    <lineage>
        <taxon>Bacteria</taxon>
        <taxon>Bacillati</taxon>
        <taxon>Bacillota</taxon>
        <taxon>Clostridia</taxon>
        <taxon>Eubacteriales</taxon>
        <taxon>Clostridiaceae</taxon>
        <taxon>Anoxynatronum</taxon>
    </lineage>
</organism>
<keyword evidence="1" id="KW-1133">Transmembrane helix</keyword>
<comment type="caution">
    <text evidence="2">The sequence shown here is derived from an EMBL/GenBank/DDBJ whole genome shotgun (WGS) entry which is preliminary data.</text>
</comment>
<protein>
    <recommendedName>
        <fullName evidence="4">DUF2812 domain-containing protein</fullName>
    </recommendedName>
</protein>
<evidence type="ECO:0000256" key="1">
    <source>
        <dbReference type="SAM" id="Phobius"/>
    </source>
</evidence>
<gene>
    <name evidence="2" type="ORF">SAMN06296020_10157</name>
</gene>